<feature type="transmembrane region" description="Helical" evidence="1">
    <location>
        <begin position="68"/>
        <end position="87"/>
    </location>
</feature>
<keyword evidence="1" id="KW-0812">Transmembrane</keyword>
<dbReference type="EMBL" id="FNBK01000006">
    <property type="protein sequence ID" value="SDF42987.1"/>
    <property type="molecule type" value="Genomic_DNA"/>
</dbReference>
<dbReference type="Proteomes" id="UP000199076">
    <property type="component" value="Unassembled WGS sequence"/>
</dbReference>
<evidence type="ECO:0000256" key="1">
    <source>
        <dbReference type="SAM" id="Phobius"/>
    </source>
</evidence>
<name>A0A1G7L0F7_9EURY</name>
<organism evidence="2 3">
    <name type="scientific">Halorientalis regularis</name>
    <dbReference type="NCBI Taxonomy" id="660518"/>
    <lineage>
        <taxon>Archaea</taxon>
        <taxon>Methanobacteriati</taxon>
        <taxon>Methanobacteriota</taxon>
        <taxon>Stenosarchaea group</taxon>
        <taxon>Halobacteria</taxon>
        <taxon>Halobacteriales</taxon>
        <taxon>Haloarculaceae</taxon>
        <taxon>Halorientalis</taxon>
    </lineage>
</organism>
<feature type="transmembrane region" description="Helical" evidence="1">
    <location>
        <begin position="93"/>
        <end position="112"/>
    </location>
</feature>
<dbReference type="STRING" id="660518.SAMN05216218_106112"/>
<feature type="transmembrane region" description="Helical" evidence="1">
    <location>
        <begin position="37"/>
        <end position="56"/>
    </location>
</feature>
<dbReference type="OrthoDB" id="241392at2157"/>
<protein>
    <submittedName>
        <fullName evidence="2">Uncharacterized protein</fullName>
    </submittedName>
</protein>
<evidence type="ECO:0000313" key="3">
    <source>
        <dbReference type="Proteomes" id="UP000199076"/>
    </source>
</evidence>
<evidence type="ECO:0000313" key="2">
    <source>
        <dbReference type="EMBL" id="SDF42987.1"/>
    </source>
</evidence>
<reference evidence="3" key="1">
    <citation type="submission" date="2016-10" db="EMBL/GenBank/DDBJ databases">
        <authorList>
            <person name="Varghese N."/>
            <person name="Submissions S."/>
        </authorList>
    </citation>
    <scope>NUCLEOTIDE SEQUENCE [LARGE SCALE GENOMIC DNA]</scope>
    <source>
        <strain evidence="3">IBRC-M 10760</strain>
    </source>
</reference>
<sequence length="127" mass="13286">MVTRESRVTLAALSVAAAVVVVSLVLNLQQAVPYGSAILYLIAFPGLALLVPQLYLARTTDDPGMRKWHLRAGLGAAGVLTLAGANVDPTGRTAMQVIGVGLLIALFVVEAVQGYYESSLFEDASAE</sequence>
<gene>
    <name evidence="2" type="ORF">SAMN05216218_106112</name>
</gene>
<dbReference type="RefSeq" id="WP_092691053.1">
    <property type="nucleotide sequence ID" value="NZ_FNBK01000006.1"/>
</dbReference>
<proteinExistence type="predicted"/>
<keyword evidence="1" id="KW-0472">Membrane</keyword>
<keyword evidence="3" id="KW-1185">Reference proteome</keyword>
<accession>A0A1G7L0F7</accession>
<dbReference type="AlphaFoldDB" id="A0A1G7L0F7"/>
<keyword evidence="1" id="KW-1133">Transmembrane helix</keyword>